<evidence type="ECO:0000313" key="2">
    <source>
        <dbReference type="Proteomes" id="UP001530400"/>
    </source>
</evidence>
<protein>
    <submittedName>
        <fullName evidence="1">Uncharacterized protein</fullName>
    </submittedName>
</protein>
<gene>
    <name evidence="1" type="ORF">ACHAWO_004453</name>
</gene>
<accession>A0ABD3NYC1</accession>
<proteinExistence type="predicted"/>
<evidence type="ECO:0000313" key="1">
    <source>
        <dbReference type="EMBL" id="KAL3780807.1"/>
    </source>
</evidence>
<dbReference type="Proteomes" id="UP001530400">
    <property type="component" value="Unassembled WGS sequence"/>
</dbReference>
<comment type="caution">
    <text evidence="1">The sequence shown here is derived from an EMBL/GenBank/DDBJ whole genome shotgun (WGS) entry which is preliminary data.</text>
</comment>
<name>A0ABD3NYC1_9STRA</name>
<keyword evidence="2" id="KW-1185">Reference proteome</keyword>
<sequence length="412" mass="47211">MPRTRSKAVVRAIASLSATIFFWLDLGHLSRAPLDHQKSTAEMHNHNAKPVFVTNQVWLELAQQFNFLPNSEDKEVMYTRNRSLPFSIRYEDFVPHNTRYCETVDELLQAIANGKRKWKYATDNSTFLQKEQTHSSFIPYHCDVPLHSPDQICDILNQFSHVVMQGDSLSRHQQGSLLMNLRDNVYNGGIQSSKPEMQRCIGDAQFSEDVRCRGNDGLFNSFRPSQLDLCPNLSKDDQFTSVFNINRLHRGVYKFPGVNCTNNQNNNTKPLLIIAQGGVHMGYQASATFRSLLAPFFRDFIVQQCSASQHHRVIFIFVSYHAQSIAYDEKYPDQAESNGLQFNANIQSIINGSGVKNVTTIDWFNFTKGAMHTDGLHFAAQVNYFKVQHIVALADLMVREQQWLDLENFTFR</sequence>
<dbReference type="EMBL" id="JALLPJ020000874">
    <property type="protein sequence ID" value="KAL3780807.1"/>
    <property type="molecule type" value="Genomic_DNA"/>
</dbReference>
<reference evidence="1 2" key="1">
    <citation type="submission" date="2024-10" db="EMBL/GenBank/DDBJ databases">
        <title>Updated reference genomes for cyclostephanoid diatoms.</title>
        <authorList>
            <person name="Roberts W.R."/>
            <person name="Alverson A.J."/>
        </authorList>
    </citation>
    <scope>NUCLEOTIDE SEQUENCE [LARGE SCALE GENOMIC DNA]</scope>
    <source>
        <strain evidence="1 2">AJA010-31</strain>
    </source>
</reference>
<dbReference type="AlphaFoldDB" id="A0ABD3NYC1"/>
<organism evidence="1 2">
    <name type="scientific">Cyclotella atomus</name>
    <dbReference type="NCBI Taxonomy" id="382360"/>
    <lineage>
        <taxon>Eukaryota</taxon>
        <taxon>Sar</taxon>
        <taxon>Stramenopiles</taxon>
        <taxon>Ochrophyta</taxon>
        <taxon>Bacillariophyta</taxon>
        <taxon>Coscinodiscophyceae</taxon>
        <taxon>Thalassiosirophycidae</taxon>
        <taxon>Stephanodiscales</taxon>
        <taxon>Stephanodiscaceae</taxon>
        <taxon>Cyclotella</taxon>
    </lineage>
</organism>